<comment type="caution">
    <text evidence="1">The sequence shown here is derived from an EMBL/GenBank/DDBJ whole genome shotgun (WGS) entry which is preliminary data.</text>
</comment>
<evidence type="ECO:0000313" key="2">
    <source>
        <dbReference type="Proteomes" id="UP001055879"/>
    </source>
</evidence>
<sequence length="560" mass="63000">MWVPKSTKIVSTATTNSVVGNDSAARSNTTANNVSAADIVSTSSKVNTDNSVSAANKGNQQLKGKSIWHVDSGCSRHMTRNMSCLKNFKKIDGGLVAFRNTPDGGKISGKGDVTKGIERQYSAPRTPQQNGIVERRNRTLIEAARSLLADSKLPITFWAEAINIACYIRMERMTAGKNQDIHGRLEDNDGRYTEDIKSSMAKVSDSSSTKIPTEVMSNLCSKTCMETVKRYRDHNQTMSDDLKRLERDIKDYVRIVESFEEQIKVFQANELQHSYDTNYWKWEKNDLELQLKKSKEENEKIKSEFEKAKLYTEKFSNASKAMDSLLQTQIHDKLRRGIGYNTTPPPYNNNYIPPISDLLETKNRKELSDEATKVDPLDKVVVETDSEEENSNEKSKKNTMSGEIPLENNIITNEGCGKAWIKSKEIEKTEGKNKRRNQLDEKRAPLKSHAQNKFANTKKNAPNKPRSNLKTKKANNFVQVWVPIVKKPVSTANRNSAAATNTTANKDSASTSINVAKPIILTKYSSHEIPKQLIQTKLTDYINEKGQPKTTLAWVPIKTN</sequence>
<organism evidence="1 2">
    <name type="scientific">Arctium lappa</name>
    <name type="common">Greater burdock</name>
    <name type="synonym">Lappa major</name>
    <dbReference type="NCBI Taxonomy" id="4217"/>
    <lineage>
        <taxon>Eukaryota</taxon>
        <taxon>Viridiplantae</taxon>
        <taxon>Streptophyta</taxon>
        <taxon>Embryophyta</taxon>
        <taxon>Tracheophyta</taxon>
        <taxon>Spermatophyta</taxon>
        <taxon>Magnoliopsida</taxon>
        <taxon>eudicotyledons</taxon>
        <taxon>Gunneridae</taxon>
        <taxon>Pentapetalae</taxon>
        <taxon>asterids</taxon>
        <taxon>campanulids</taxon>
        <taxon>Asterales</taxon>
        <taxon>Asteraceae</taxon>
        <taxon>Carduoideae</taxon>
        <taxon>Cardueae</taxon>
        <taxon>Arctiinae</taxon>
        <taxon>Arctium</taxon>
    </lineage>
</organism>
<reference evidence="1 2" key="2">
    <citation type="journal article" date="2022" name="Mol. Ecol. Resour.">
        <title>The genomes of chicory, endive, great burdock and yacon provide insights into Asteraceae paleo-polyploidization history and plant inulin production.</title>
        <authorList>
            <person name="Fan W."/>
            <person name="Wang S."/>
            <person name="Wang H."/>
            <person name="Wang A."/>
            <person name="Jiang F."/>
            <person name="Liu H."/>
            <person name="Zhao H."/>
            <person name="Xu D."/>
            <person name="Zhang Y."/>
        </authorList>
    </citation>
    <scope>NUCLEOTIDE SEQUENCE [LARGE SCALE GENOMIC DNA]</scope>
    <source>
        <strain evidence="2">cv. Niubang</strain>
    </source>
</reference>
<keyword evidence="2" id="KW-1185">Reference proteome</keyword>
<evidence type="ECO:0000313" key="1">
    <source>
        <dbReference type="EMBL" id="KAI3718138.1"/>
    </source>
</evidence>
<protein>
    <submittedName>
        <fullName evidence="1">Uncharacterized protein</fullName>
    </submittedName>
</protein>
<dbReference type="EMBL" id="CM042052">
    <property type="protein sequence ID" value="KAI3718138.1"/>
    <property type="molecule type" value="Genomic_DNA"/>
</dbReference>
<reference evidence="2" key="1">
    <citation type="journal article" date="2022" name="Mol. Ecol. Resour.">
        <title>The genomes of chicory, endive, great burdock and yacon provide insights into Asteraceae palaeo-polyploidization history and plant inulin production.</title>
        <authorList>
            <person name="Fan W."/>
            <person name="Wang S."/>
            <person name="Wang H."/>
            <person name="Wang A."/>
            <person name="Jiang F."/>
            <person name="Liu H."/>
            <person name="Zhao H."/>
            <person name="Xu D."/>
            <person name="Zhang Y."/>
        </authorList>
    </citation>
    <scope>NUCLEOTIDE SEQUENCE [LARGE SCALE GENOMIC DNA]</scope>
    <source>
        <strain evidence="2">cv. Niubang</strain>
    </source>
</reference>
<proteinExistence type="predicted"/>
<accession>A0ACB9B7R4</accession>
<name>A0ACB9B7R4_ARCLA</name>
<dbReference type="Proteomes" id="UP001055879">
    <property type="component" value="Linkage Group LG06"/>
</dbReference>
<gene>
    <name evidence="1" type="ORF">L6452_18990</name>
</gene>